<dbReference type="SMART" id="SM00248">
    <property type="entry name" value="ANK"/>
    <property type="match status" value="13"/>
</dbReference>
<dbReference type="Pfam" id="PF12796">
    <property type="entry name" value="Ank_2"/>
    <property type="match status" value="4"/>
</dbReference>
<dbReference type="InterPro" id="IPR035994">
    <property type="entry name" value="Nucleoside_phosphorylase_sf"/>
</dbReference>
<feature type="non-terminal residue" evidence="5">
    <location>
        <position position="1"/>
    </location>
</feature>
<accession>A0ABR4JX47</accession>
<dbReference type="InterPro" id="IPR002110">
    <property type="entry name" value="Ankyrin_rpt"/>
</dbReference>
<dbReference type="Gene3D" id="3.40.50.1580">
    <property type="entry name" value="Nucleoside phosphorylase domain"/>
    <property type="match status" value="1"/>
</dbReference>
<dbReference type="Gene3D" id="1.25.40.20">
    <property type="entry name" value="Ankyrin repeat-containing domain"/>
    <property type="match status" value="5"/>
</dbReference>
<evidence type="ECO:0000259" key="3">
    <source>
        <dbReference type="Pfam" id="PF22939"/>
    </source>
</evidence>
<dbReference type="Pfam" id="PF24883">
    <property type="entry name" value="NPHP3_N"/>
    <property type="match status" value="1"/>
</dbReference>
<evidence type="ECO:0000313" key="6">
    <source>
        <dbReference type="Proteomes" id="UP001610446"/>
    </source>
</evidence>
<dbReference type="PANTHER" id="PTHR46082:SF11">
    <property type="entry name" value="AAA+ ATPASE DOMAIN-CONTAINING PROTEIN-RELATED"/>
    <property type="match status" value="1"/>
</dbReference>
<feature type="repeat" description="ANK" evidence="2">
    <location>
        <begin position="988"/>
        <end position="1020"/>
    </location>
</feature>
<dbReference type="PROSITE" id="PS50297">
    <property type="entry name" value="ANK_REP_REGION"/>
    <property type="match status" value="4"/>
</dbReference>
<dbReference type="Pfam" id="PF22939">
    <property type="entry name" value="WHD_GPIID"/>
    <property type="match status" value="1"/>
</dbReference>
<name>A0ABR4JX47_9EURO</name>
<dbReference type="InterPro" id="IPR036770">
    <property type="entry name" value="Ankyrin_rpt-contain_sf"/>
</dbReference>
<dbReference type="InterPro" id="IPR053137">
    <property type="entry name" value="NLR-like"/>
</dbReference>
<protein>
    <submittedName>
        <fullName evidence="5">Ankyrin</fullName>
    </submittedName>
</protein>
<dbReference type="Proteomes" id="UP001610446">
    <property type="component" value="Unassembled WGS sequence"/>
</dbReference>
<evidence type="ECO:0000256" key="2">
    <source>
        <dbReference type="PROSITE-ProRule" id="PRU00023"/>
    </source>
</evidence>
<feature type="domain" description="Nephrocystin 3-like N-terminal" evidence="4">
    <location>
        <begin position="381"/>
        <end position="545"/>
    </location>
</feature>
<evidence type="ECO:0000313" key="5">
    <source>
        <dbReference type="EMBL" id="KAL2844564.1"/>
    </source>
</evidence>
<evidence type="ECO:0000256" key="1">
    <source>
        <dbReference type="ARBA" id="ARBA00022737"/>
    </source>
</evidence>
<sequence>MPSPHKYTIGWICANSTEFTAAQAFLDEEYPEPEHLGRTDNNNYACGRINKHKVVIAVLPDGEYGISSAANVARDMLHSYPNIRIGLMVGIGGGAPSSKHDIRLGDIVVSSPRDGNSGVFHYGFGKSIQGQPFQATGVLNQPPRALRAAVSGLKSQYELKSPQLEEAVNRALERYPSLQKKYKRPEPVSDRLYQSDFIHPLNNQDDCAVACGDEPSRLIVRPERTADEDNPAIHYGLIASADQLMKHASIRDHLAAEKNVLCFEMEAAGLMNHFPCLVIRGICDYADSHKNKNWQGYAAMVAAAYARDLLYRLSPNMVEHEKRINEVLLGVHAAISRIESSVGSMRSKLDRKEEAEILDWLTLIDYGPLQNDFGKQRQPETGQWLIETAEYQAWREMDKQTLLCSGIPGAGKTIMTSLIIDDLTTQCRKNNALGLAYIYFDFRRENDQSAECLLASLLKQLSQCRAPLPTCVKELYEKHGDRRTRPISKELFRALESVASLYSKVFVVFDAVDECGTLDDCRNIFLSKIFDLQKVCSVNVLATARLVPEIMARFNSAKLEIRAHKRDVENYLEARISQTESEALKTCNEEITRTITELADGMFLLAYLHFESVQKTNTTVKQIKKSLSRLPKGPEAYTKVYESALFRIKGQNPGASNLAMDVLMWLTCARRQLSPWELQEALGVEPGTAYIDKENLPHVKDMVAACAGLVVVDEESEVIRIVHRTAQDYFESNQNHWFPSAESHLTIICATYLSFDIFATGFCVNDQEFESRMEQNPLYEYAARNWGHHARAAGSETAHITQSLLKSNARICAMSQALTVYKPKWYSGYSQGITQMTALHLVAYFGIREAANQVLRPQGSCNVRDTENGHQAIVELLLENGAYLRSRDNYGLTPLSRAAANGHDDIIKRLLERRTTILDAFSTIRAILVWIMAKLITSLLGHVYALSLSIPFGSTTETSTLSEAIEDGVTKFADWREAANMIDLEDDTGRTPLHWAIMKSHTRSVDLLLQKGASIELCDKESKCALHFAAETGNKILIEQLLQSSKMIEAKDCHGRSPLLCAVENLQAEVAYSLVQAGAGPNAVNNMHQNPLHLISQARRHKDRFALLSYFISRGTSMDLCDVNNMTPFLYALESRSEDLVLLLLDSGFDVNFALHRQRWTRRMKNFLVTYKLDERPERINRGASSVGLTALHFTAQNGIAGMTALLLDHGADPNAVDDNGDTPLHLAIRCQIGGHKYEDPWVTGEYAVETLSDIITDWEEEGCHVWQDIDRMRGSTVQQLLKSQDIDVNLANNDGECPLHVIPFKKRANIANAILSALLDHGAQVFSLNSKRQTCLHLASKAGNLETVRTLLERGGDVTLLDVYDLSPVHYAVRQGHSDVIQLMSEKCPEQLSEICVQYSHLGKSMLHHHAESPICSTEMINILINLGCDVDKLDAAGNSALSQYLRSFHLRIEYDVFKILSKRSKNEGVHWTDNKHRKLLHLLMRHWGDDNVRILEDLMNYMDITMKDDDGMGIEHHGAIHGAFNKSLTRFLRQSGHLNLHIKDSSGKTPLQYAEEEANRERHRNLFEGCRWQRSLENLRDGDEND</sequence>
<reference evidence="5 6" key="1">
    <citation type="submission" date="2024-07" db="EMBL/GenBank/DDBJ databases">
        <title>Section-level genome sequencing and comparative genomics of Aspergillus sections Usti and Cavernicolus.</title>
        <authorList>
            <consortium name="Lawrence Berkeley National Laboratory"/>
            <person name="Nybo J.L."/>
            <person name="Vesth T.C."/>
            <person name="Theobald S."/>
            <person name="Frisvad J.C."/>
            <person name="Larsen T.O."/>
            <person name="Kjaerboelling I."/>
            <person name="Rothschild-Mancinelli K."/>
            <person name="Lyhne E.K."/>
            <person name="Kogle M.E."/>
            <person name="Barry K."/>
            <person name="Clum A."/>
            <person name="Na H."/>
            <person name="Ledsgaard L."/>
            <person name="Lin J."/>
            <person name="Lipzen A."/>
            <person name="Kuo A."/>
            <person name="Riley R."/>
            <person name="Mondo S."/>
            <person name="Labutti K."/>
            <person name="Haridas S."/>
            <person name="Pangalinan J."/>
            <person name="Salamov A.A."/>
            <person name="Simmons B.A."/>
            <person name="Magnuson J.K."/>
            <person name="Chen J."/>
            <person name="Drula E."/>
            <person name="Henrissat B."/>
            <person name="Wiebenga A."/>
            <person name="Lubbers R.J."/>
            <person name="Gomes A.C."/>
            <person name="Makela M.R."/>
            <person name="Stajich J."/>
            <person name="Grigoriev I.V."/>
            <person name="Mortensen U.H."/>
            <person name="De Vries R.P."/>
            <person name="Baker S.E."/>
            <person name="Andersen M.R."/>
        </authorList>
    </citation>
    <scope>NUCLEOTIDE SEQUENCE [LARGE SCALE GENOMIC DNA]</scope>
    <source>
        <strain evidence="5 6">CBS 123904</strain>
    </source>
</reference>
<dbReference type="InterPro" id="IPR027417">
    <property type="entry name" value="P-loop_NTPase"/>
</dbReference>
<feature type="domain" description="GPI inositol-deacylase winged helix" evidence="3">
    <location>
        <begin position="657"/>
        <end position="733"/>
    </location>
</feature>
<dbReference type="Gene3D" id="3.40.50.300">
    <property type="entry name" value="P-loop containing nucleotide triphosphate hydrolases"/>
    <property type="match status" value="1"/>
</dbReference>
<gene>
    <name evidence="5" type="ORF">BJY01DRAFT_263860</name>
</gene>
<feature type="repeat" description="ANK" evidence="2">
    <location>
        <begin position="1187"/>
        <end position="1219"/>
    </location>
</feature>
<keyword evidence="2" id="KW-0040">ANK repeat</keyword>
<feature type="repeat" description="ANK" evidence="2">
    <location>
        <begin position="890"/>
        <end position="913"/>
    </location>
</feature>
<keyword evidence="1" id="KW-0677">Repeat</keyword>
<organism evidence="5 6">
    <name type="scientific">Aspergillus pseudoustus</name>
    <dbReference type="NCBI Taxonomy" id="1810923"/>
    <lineage>
        <taxon>Eukaryota</taxon>
        <taxon>Fungi</taxon>
        <taxon>Dikarya</taxon>
        <taxon>Ascomycota</taxon>
        <taxon>Pezizomycotina</taxon>
        <taxon>Eurotiomycetes</taxon>
        <taxon>Eurotiomycetidae</taxon>
        <taxon>Eurotiales</taxon>
        <taxon>Aspergillaceae</taxon>
        <taxon>Aspergillus</taxon>
        <taxon>Aspergillus subgen. Nidulantes</taxon>
    </lineage>
</organism>
<dbReference type="PROSITE" id="PS50088">
    <property type="entry name" value="ANK_REPEAT"/>
    <property type="match status" value="5"/>
</dbReference>
<feature type="repeat" description="ANK" evidence="2">
    <location>
        <begin position="1054"/>
        <end position="1086"/>
    </location>
</feature>
<comment type="caution">
    <text evidence="5">The sequence shown here is derived from an EMBL/GenBank/DDBJ whole genome shotgun (WGS) entry which is preliminary data.</text>
</comment>
<keyword evidence="6" id="KW-1185">Reference proteome</keyword>
<dbReference type="InterPro" id="IPR056884">
    <property type="entry name" value="NPHP3-like_N"/>
</dbReference>
<dbReference type="SUPFAM" id="SSF53167">
    <property type="entry name" value="Purine and uridine phosphorylases"/>
    <property type="match status" value="1"/>
</dbReference>
<feature type="repeat" description="ANK" evidence="2">
    <location>
        <begin position="1332"/>
        <end position="1364"/>
    </location>
</feature>
<dbReference type="SUPFAM" id="SSF52540">
    <property type="entry name" value="P-loop containing nucleoside triphosphate hydrolases"/>
    <property type="match status" value="1"/>
</dbReference>
<evidence type="ECO:0000259" key="4">
    <source>
        <dbReference type="Pfam" id="PF24883"/>
    </source>
</evidence>
<dbReference type="PRINTS" id="PR01415">
    <property type="entry name" value="ANKYRIN"/>
</dbReference>
<proteinExistence type="predicted"/>
<dbReference type="EMBL" id="JBFXLU010000079">
    <property type="protein sequence ID" value="KAL2844564.1"/>
    <property type="molecule type" value="Genomic_DNA"/>
</dbReference>
<dbReference type="InterPro" id="IPR054471">
    <property type="entry name" value="GPIID_WHD"/>
</dbReference>
<dbReference type="SUPFAM" id="SSF48403">
    <property type="entry name" value="Ankyrin repeat"/>
    <property type="match status" value="2"/>
</dbReference>
<dbReference type="PANTHER" id="PTHR46082">
    <property type="entry name" value="ATP/GTP-BINDING PROTEIN-RELATED"/>
    <property type="match status" value="1"/>
</dbReference>